<evidence type="ECO:0000313" key="2">
    <source>
        <dbReference type="EMBL" id="MBW0517800.1"/>
    </source>
</evidence>
<feature type="region of interest" description="Disordered" evidence="1">
    <location>
        <begin position="60"/>
        <end position="109"/>
    </location>
</feature>
<dbReference type="OrthoDB" id="7340501at2759"/>
<feature type="compositionally biased region" description="Basic and acidic residues" evidence="1">
    <location>
        <begin position="1"/>
        <end position="35"/>
    </location>
</feature>
<reference evidence="2" key="1">
    <citation type="submission" date="2021-03" db="EMBL/GenBank/DDBJ databases">
        <title>Draft genome sequence of rust myrtle Austropuccinia psidii MF-1, a brazilian biotype.</title>
        <authorList>
            <person name="Quecine M.C."/>
            <person name="Pachon D.M.R."/>
            <person name="Bonatelli M.L."/>
            <person name="Correr F.H."/>
            <person name="Franceschini L.M."/>
            <person name="Leite T.F."/>
            <person name="Margarido G.R.A."/>
            <person name="Almeida C.A."/>
            <person name="Ferrarezi J.A."/>
            <person name="Labate C.A."/>
        </authorList>
    </citation>
    <scope>NUCLEOTIDE SEQUENCE</scope>
    <source>
        <strain evidence="2">MF-1</strain>
    </source>
</reference>
<comment type="caution">
    <text evidence="2">The sequence shown here is derived from an EMBL/GenBank/DDBJ whole genome shotgun (WGS) entry which is preliminary data.</text>
</comment>
<feature type="region of interest" description="Disordered" evidence="1">
    <location>
        <begin position="1"/>
        <end position="39"/>
    </location>
</feature>
<dbReference type="AlphaFoldDB" id="A0A9Q3E816"/>
<proteinExistence type="predicted"/>
<accession>A0A9Q3E816</accession>
<dbReference type="Proteomes" id="UP000765509">
    <property type="component" value="Unassembled WGS sequence"/>
</dbReference>
<evidence type="ECO:0000313" key="3">
    <source>
        <dbReference type="Proteomes" id="UP000765509"/>
    </source>
</evidence>
<evidence type="ECO:0000256" key="1">
    <source>
        <dbReference type="SAM" id="MobiDB-lite"/>
    </source>
</evidence>
<dbReference type="EMBL" id="AVOT02026182">
    <property type="protein sequence ID" value="MBW0517800.1"/>
    <property type="molecule type" value="Genomic_DNA"/>
</dbReference>
<gene>
    <name evidence="2" type="ORF">O181_057515</name>
</gene>
<name>A0A9Q3E816_9BASI</name>
<keyword evidence="3" id="KW-1185">Reference proteome</keyword>
<sequence>MKAGHDACERAKAEPEAEKISQEEKERKDEEDRMANPEQWLIKLRAQRENLILKIKEWKKRKGQLSDHKSHAAQQGMKTIASLPRDQVPSKTESGNKKRKKVNGAEESEDEEDELLELLSVKKQLLRNDSAFTIEHTNEIQNLKHHFLLNVFYKGIFPSQDDSRTIMDAIDTEGNAEQNARLNINVERIWVPGPLYQPLLAGVDYTGLIEVIQCVLKEFTQDVQDELTEAWKFE</sequence>
<organism evidence="2 3">
    <name type="scientific">Austropuccinia psidii MF-1</name>
    <dbReference type="NCBI Taxonomy" id="1389203"/>
    <lineage>
        <taxon>Eukaryota</taxon>
        <taxon>Fungi</taxon>
        <taxon>Dikarya</taxon>
        <taxon>Basidiomycota</taxon>
        <taxon>Pucciniomycotina</taxon>
        <taxon>Pucciniomycetes</taxon>
        <taxon>Pucciniales</taxon>
        <taxon>Sphaerophragmiaceae</taxon>
        <taxon>Austropuccinia</taxon>
    </lineage>
</organism>
<protein>
    <submittedName>
        <fullName evidence="2">Uncharacterized protein</fullName>
    </submittedName>
</protein>